<dbReference type="Proteomes" id="UP001320766">
    <property type="component" value="Unassembled WGS sequence"/>
</dbReference>
<dbReference type="EMBL" id="JAMZEC010000001">
    <property type="protein sequence ID" value="MCP2351838.1"/>
    <property type="molecule type" value="Genomic_DNA"/>
</dbReference>
<dbReference type="RefSeq" id="WP_253778535.1">
    <property type="nucleotide sequence ID" value="NZ_BAAAVE010000011.1"/>
</dbReference>
<sequence length="61" mass="6382">MRWVTYASDTGVMGGDRCHPVPPGVGLIELVGRGAEELRAAGRRDPGQLALMAMMAEGALS</sequence>
<evidence type="ECO:0000313" key="2">
    <source>
        <dbReference type="Proteomes" id="UP001320766"/>
    </source>
</evidence>
<evidence type="ECO:0000313" key="1">
    <source>
        <dbReference type="EMBL" id="MCP2351838.1"/>
    </source>
</evidence>
<reference evidence="1 2" key="1">
    <citation type="submission" date="2022-06" db="EMBL/GenBank/DDBJ databases">
        <title>Sequencing the genomes of 1000 actinobacteria strains.</title>
        <authorList>
            <person name="Klenk H.-P."/>
        </authorList>
    </citation>
    <scope>NUCLEOTIDE SEQUENCE [LARGE SCALE GENOMIC DNA]</scope>
    <source>
        <strain evidence="1 2">DSM 44170</strain>
    </source>
</reference>
<keyword evidence="2" id="KW-1185">Reference proteome</keyword>
<name>A0ABT1KCV1_9ACTN</name>
<protein>
    <submittedName>
        <fullName evidence="1">Uncharacterized protein</fullName>
    </submittedName>
</protein>
<proteinExistence type="predicted"/>
<organism evidence="1 2">
    <name type="scientific">Nonomuraea roseoviolacea subsp. carminata</name>
    <dbReference type="NCBI Taxonomy" id="160689"/>
    <lineage>
        <taxon>Bacteria</taxon>
        <taxon>Bacillati</taxon>
        <taxon>Actinomycetota</taxon>
        <taxon>Actinomycetes</taxon>
        <taxon>Streptosporangiales</taxon>
        <taxon>Streptosporangiaceae</taxon>
        <taxon>Nonomuraea</taxon>
    </lineage>
</organism>
<comment type="caution">
    <text evidence="1">The sequence shown here is derived from an EMBL/GenBank/DDBJ whole genome shotgun (WGS) entry which is preliminary data.</text>
</comment>
<gene>
    <name evidence="1" type="ORF">HD595_007960</name>
</gene>
<accession>A0ABT1KCV1</accession>